<dbReference type="Proteomes" id="UP001230289">
    <property type="component" value="Unassembled WGS sequence"/>
</dbReference>
<evidence type="ECO:0000259" key="1">
    <source>
        <dbReference type="Pfam" id="PF13577"/>
    </source>
</evidence>
<dbReference type="InterPro" id="IPR037401">
    <property type="entry name" value="SnoaL-like"/>
</dbReference>
<name>A0ABU0XFK3_9MICO</name>
<dbReference type="SUPFAM" id="SSF54427">
    <property type="entry name" value="NTF2-like"/>
    <property type="match status" value="1"/>
</dbReference>
<gene>
    <name evidence="2" type="ORF">RBR11_07100</name>
</gene>
<dbReference type="RefSeq" id="WP_308488620.1">
    <property type="nucleotide sequence ID" value="NZ_JAVFCB010000003.1"/>
</dbReference>
<comment type="caution">
    <text evidence="2">The sequence shown here is derived from an EMBL/GenBank/DDBJ whole genome shotgun (WGS) entry which is preliminary data.</text>
</comment>
<protein>
    <submittedName>
        <fullName evidence="2">Nuclear transport factor 2 family protein</fullName>
    </submittedName>
</protein>
<dbReference type="CDD" id="cd00531">
    <property type="entry name" value="NTF2_like"/>
    <property type="match status" value="1"/>
</dbReference>
<sequence>MNDIEMRLRAAEDRLEILELEGRYARSFDDHDGDSWAALFTADGIYRSRSVDGQPPATFVQGTDALRDYCTSAPFRGIHLFHLPQLTIDGDTAVGRIHLEYHGEWTEDPGSPVLHLVGFYDASYHRVDGAWLLAQRVTTAYSRTLRTGFGYLPGTGLTSGGDLD</sequence>
<organism evidence="2 3">
    <name type="scientific">Microbacterium capsulatum</name>
    <dbReference type="NCBI Taxonomy" id="3041921"/>
    <lineage>
        <taxon>Bacteria</taxon>
        <taxon>Bacillati</taxon>
        <taxon>Actinomycetota</taxon>
        <taxon>Actinomycetes</taxon>
        <taxon>Micrococcales</taxon>
        <taxon>Microbacteriaceae</taxon>
        <taxon>Microbacterium</taxon>
    </lineage>
</organism>
<dbReference type="Gene3D" id="3.10.450.50">
    <property type="match status" value="1"/>
</dbReference>
<dbReference type="EMBL" id="JAVFCB010000003">
    <property type="protein sequence ID" value="MDQ4213682.1"/>
    <property type="molecule type" value="Genomic_DNA"/>
</dbReference>
<evidence type="ECO:0000313" key="2">
    <source>
        <dbReference type="EMBL" id="MDQ4213682.1"/>
    </source>
</evidence>
<keyword evidence="3" id="KW-1185">Reference proteome</keyword>
<accession>A0ABU0XFK3</accession>
<evidence type="ECO:0000313" key="3">
    <source>
        <dbReference type="Proteomes" id="UP001230289"/>
    </source>
</evidence>
<dbReference type="InterPro" id="IPR032710">
    <property type="entry name" value="NTF2-like_dom_sf"/>
</dbReference>
<dbReference type="Pfam" id="PF13577">
    <property type="entry name" value="SnoaL_4"/>
    <property type="match status" value="1"/>
</dbReference>
<feature type="domain" description="SnoaL-like" evidence="1">
    <location>
        <begin position="10"/>
        <end position="136"/>
    </location>
</feature>
<reference evidence="2 3" key="1">
    <citation type="submission" date="2023-08" db="EMBL/GenBank/DDBJ databases">
        <title>Microbacterium sp. nov., isolated from a waste landfill.</title>
        <authorList>
            <person name="Wen W."/>
        </authorList>
    </citation>
    <scope>NUCLEOTIDE SEQUENCE [LARGE SCALE GENOMIC DNA]</scope>
    <source>
        <strain evidence="2 3">ASV81</strain>
    </source>
</reference>
<proteinExistence type="predicted"/>